<gene>
    <name evidence="1" type="ORF">RHSIM_Rhsim06G0100800</name>
</gene>
<dbReference type="Proteomes" id="UP000626092">
    <property type="component" value="Unassembled WGS sequence"/>
</dbReference>
<evidence type="ECO:0000313" key="1">
    <source>
        <dbReference type="EMBL" id="KAF7141708.1"/>
    </source>
</evidence>
<comment type="caution">
    <text evidence="1">The sequence shown here is derived from an EMBL/GenBank/DDBJ whole genome shotgun (WGS) entry which is preliminary data.</text>
</comment>
<organism evidence="1 2">
    <name type="scientific">Rhododendron simsii</name>
    <name type="common">Sims's rhododendron</name>
    <dbReference type="NCBI Taxonomy" id="118357"/>
    <lineage>
        <taxon>Eukaryota</taxon>
        <taxon>Viridiplantae</taxon>
        <taxon>Streptophyta</taxon>
        <taxon>Embryophyta</taxon>
        <taxon>Tracheophyta</taxon>
        <taxon>Spermatophyta</taxon>
        <taxon>Magnoliopsida</taxon>
        <taxon>eudicotyledons</taxon>
        <taxon>Gunneridae</taxon>
        <taxon>Pentapetalae</taxon>
        <taxon>asterids</taxon>
        <taxon>Ericales</taxon>
        <taxon>Ericaceae</taxon>
        <taxon>Ericoideae</taxon>
        <taxon>Rhodoreae</taxon>
        <taxon>Rhododendron</taxon>
    </lineage>
</organism>
<protein>
    <submittedName>
        <fullName evidence="1">Uncharacterized protein</fullName>
    </submittedName>
</protein>
<accession>A0A834GTP3</accession>
<sequence length="67" mass="7567">MNPNILCLMKLFEKDELRNQGDSNKEEGAFSILGKQIKDIEIYCLVAKDPEDIALNDSIPEEVKISV</sequence>
<dbReference type="AlphaFoldDB" id="A0A834GTP3"/>
<evidence type="ECO:0000313" key="2">
    <source>
        <dbReference type="Proteomes" id="UP000626092"/>
    </source>
</evidence>
<keyword evidence="2" id="KW-1185">Reference proteome</keyword>
<proteinExistence type="predicted"/>
<name>A0A834GTP3_RHOSS</name>
<dbReference type="EMBL" id="WJXA01000006">
    <property type="protein sequence ID" value="KAF7141708.1"/>
    <property type="molecule type" value="Genomic_DNA"/>
</dbReference>
<reference evidence="1" key="1">
    <citation type="submission" date="2019-11" db="EMBL/GenBank/DDBJ databases">
        <authorList>
            <person name="Liu Y."/>
            <person name="Hou J."/>
            <person name="Li T.-Q."/>
            <person name="Guan C.-H."/>
            <person name="Wu X."/>
            <person name="Wu H.-Z."/>
            <person name="Ling F."/>
            <person name="Zhang R."/>
            <person name="Shi X.-G."/>
            <person name="Ren J.-P."/>
            <person name="Chen E.-F."/>
            <person name="Sun J.-M."/>
        </authorList>
    </citation>
    <scope>NUCLEOTIDE SEQUENCE</scope>
    <source>
        <strain evidence="1">Adult_tree_wgs_1</strain>
        <tissue evidence="1">Leaves</tissue>
    </source>
</reference>
<dbReference type="OrthoDB" id="1671523at2759"/>